<dbReference type="AlphaFoldDB" id="W7DRP2"/>
<keyword evidence="1" id="KW-1133">Transmembrane helix</keyword>
<gene>
    <name evidence="2" type="ORF">MCOL2_11912</name>
</gene>
<dbReference type="Proteomes" id="UP000019241">
    <property type="component" value="Unassembled WGS sequence"/>
</dbReference>
<comment type="caution">
    <text evidence="2">The sequence shown here is derived from an EMBL/GenBank/DDBJ whole genome shotgun (WGS) entry which is preliminary data.</text>
</comment>
<protein>
    <submittedName>
        <fullName evidence="2">Uncharacterized protein</fullName>
    </submittedName>
</protein>
<reference evidence="2 3" key="1">
    <citation type="submission" date="2012-12" db="EMBL/GenBank/DDBJ databases">
        <title>Novel taxa of Listeriaceae from agricultural environments in the United States.</title>
        <authorList>
            <person name="den Bakker H.C."/>
            <person name="Allred A."/>
            <person name="Warchocki S."/>
            <person name="Wright E.M."/>
            <person name="Burrell A."/>
            <person name="Nightingale K.K."/>
            <person name="Kephart D."/>
            <person name="Wiedmann M."/>
        </authorList>
    </citation>
    <scope>NUCLEOTIDE SEQUENCE [LARGE SCALE GENOMIC DNA]</scope>
    <source>
        <strain evidence="2 3">FSL S10-1203</strain>
    </source>
</reference>
<organism evidence="2 3">
    <name type="scientific">Listeria fleischmannii FSL S10-1203</name>
    <dbReference type="NCBI Taxonomy" id="1265822"/>
    <lineage>
        <taxon>Bacteria</taxon>
        <taxon>Bacillati</taxon>
        <taxon>Bacillota</taxon>
        <taxon>Bacilli</taxon>
        <taxon>Bacillales</taxon>
        <taxon>Listeriaceae</taxon>
        <taxon>Listeria</taxon>
    </lineage>
</organism>
<dbReference type="PATRIC" id="fig|1265822.4.peg.2414"/>
<proteinExistence type="predicted"/>
<accession>W7DRP2</accession>
<feature type="transmembrane region" description="Helical" evidence="1">
    <location>
        <begin position="69"/>
        <end position="88"/>
    </location>
</feature>
<evidence type="ECO:0000313" key="3">
    <source>
        <dbReference type="Proteomes" id="UP000019241"/>
    </source>
</evidence>
<keyword evidence="1" id="KW-0812">Transmembrane</keyword>
<evidence type="ECO:0000256" key="1">
    <source>
        <dbReference type="SAM" id="Phobius"/>
    </source>
</evidence>
<evidence type="ECO:0000313" key="2">
    <source>
        <dbReference type="EMBL" id="EUJ52968.1"/>
    </source>
</evidence>
<keyword evidence="1" id="KW-0472">Membrane</keyword>
<name>W7DRP2_9LIST</name>
<sequence>MQELMGLYTKKEVYKRFDEMNLMELLTNSLKVQMKHIHIENNQTLLSVNDNKKSLFYFKRNRCSTKKTMNYYIFVVRIILLAWNLFYLTKNLN</sequence>
<dbReference type="EMBL" id="AODM01000040">
    <property type="protein sequence ID" value="EUJ52968.1"/>
    <property type="molecule type" value="Genomic_DNA"/>
</dbReference>